<dbReference type="NCBIfam" id="TIGR00756">
    <property type="entry name" value="PPR"/>
    <property type="match status" value="3"/>
</dbReference>
<evidence type="ECO:0000313" key="5">
    <source>
        <dbReference type="Proteomes" id="UP000479710"/>
    </source>
</evidence>
<evidence type="ECO:0000256" key="1">
    <source>
        <dbReference type="ARBA" id="ARBA00022737"/>
    </source>
</evidence>
<comment type="caution">
    <text evidence="4">The sequence shown here is derived from an EMBL/GenBank/DDBJ whole genome shotgun (WGS) entry which is preliminary data.</text>
</comment>
<evidence type="ECO:0000313" key="4">
    <source>
        <dbReference type="EMBL" id="KAF0923695.1"/>
    </source>
</evidence>
<dbReference type="PANTHER" id="PTHR47928">
    <property type="entry name" value="REPEAT-CONTAINING PROTEIN, PUTATIVE-RELATED"/>
    <property type="match status" value="1"/>
</dbReference>
<dbReference type="FunFam" id="1.25.40.10:FF:000740">
    <property type="entry name" value="Pentatricopeptide repeat-containing protein chloroplastic"/>
    <property type="match status" value="1"/>
</dbReference>
<dbReference type="PROSITE" id="PS51375">
    <property type="entry name" value="PPR"/>
    <property type="match status" value="3"/>
</dbReference>
<proteinExistence type="predicted"/>
<feature type="repeat" description="PPR" evidence="3">
    <location>
        <begin position="238"/>
        <end position="272"/>
    </location>
</feature>
<dbReference type="FunFam" id="1.25.40.10:FF:001974">
    <property type="entry name" value="Putative pentatricopeptide repeat-containing protein"/>
    <property type="match status" value="1"/>
</dbReference>
<keyword evidence="1" id="KW-0677">Repeat</keyword>
<feature type="repeat" description="PPR" evidence="3">
    <location>
        <begin position="344"/>
        <end position="378"/>
    </location>
</feature>
<dbReference type="InterPro" id="IPR002885">
    <property type="entry name" value="PPR_rpt"/>
</dbReference>
<dbReference type="OrthoDB" id="1890277at2759"/>
<keyword evidence="2" id="KW-0809">Transit peptide</keyword>
<sequence>MTKGGTRHAACEACAAWALSPKLPIPSHGYELPIRRWRWLRRRSTRPLPLELSVDALGRCSCDGFSSCSMLLGVDDPRTSWDGRLTPMLFVPRSDAFAVRSSAVSSVFVATALSDVYAKGGCLGLALKVFDEMPHKNVVSWTTLVASLTRAGRRHEALRRFSEMRSSGVHCDSYAYASALMACADAGLLSRGREVHAFCAKLGLDTTPYVANTLATLYARCSDVDSTLAAVSRMGTRDVAAWTTVIAAYMQTGRAKEAIETFVRMLREESSAAASPNEYTYAAVIAACADIAWVCIGEQLHAQVARKGFAGARSVANSLVTLYTRVAGCLSAADAVFRESLVKDVVSWSAIISGYAQEGLGEDAFTLFREMRHHSSCPRPNEFTLASLLSVCATAAALDAGCQLHALAVAAGLEHHAMIRSALIAMVLAFMADQQSLNVEGLHVIVEVAVCWYY</sequence>
<dbReference type="Pfam" id="PF13041">
    <property type="entry name" value="PPR_2"/>
    <property type="match status" value="3"/>
</dbReference>
<organism evidence="4 5">
    <name type="scientific">Oryza meyeriana var. granulata</name>
    <dbReference type="NCBI Taxonomy" id="110450"/>
    <lineage>
        <taxon>Eukaryota</taxon>
        <taxon>Viridiplantae</taxon>
        <taxon>Streptophyta</taxon>
        <taxon>Embryophyta</taxon>
        <taxon>Tracheophyta</taxon>
        <taxon>Spermatophyta</taxon>
        <taxon>Magnoliopsida</taxon>
        <taxon>Liliopsida</taxon>
        <taxon>Poales</taxon>
        <taxon>Poaceae</taxon>
        <taxon>BOP clade</taxon>
        <taxon>Oryzoideae</taxon>
        <taxon>Oryzeae</taxon>
        <taxon>Oryzinae</taxon>
        <taxon>Oryza</taxon>
        <taxon>Oryza meyeriana</taxon>
    </lineage>
</organism>
<dbReference type="Proteomes" id="UP000479710">
    <property type="component" value="Unassembled WGS sequence"/>
</dbReference>
<evidence type="ECO:0000256" key="2">
    <source>
        <dbReference type="ARBA" id="ARBA00022946"/>
    </source>
</evidence>
<dbReference type="Gene3D" id="1.25.40.10">
    <property type="entry name" value="Tetratricopeptide repeat domain"/>
    <property type="match status" value="2"/>
</dbReference>
<feature type="repeat" description="PPR" evidence="3">
    <location>
        <begin position="137"/>
        <end position="171"/>
    </location>
</feature>
<dbReference type="PANTHER" id="PTHR47928:SF190">
    <property type="entry name" value="PENTACOTRIPEPTIDE-REPEAT REGION OF PRORP DOMAIN-CONTAINING PROTEIN"/>
    <property type="match status" value="1"/>
</dbReference>
<reference evidence="4 5" key="1">
    <citation type="submission" date="2019-11" db="EMBL/GenBank/DDBJ databases">
        <title>Whole genome sequence of Oryza granulata.</title>
        <authorList>
            <person name="Li W."/>
        </authorList>
    </citation>
    <scope>NUCLEOTIDE SEQUENCE [LARGE SCALE GENOMIC DNA]</scope>
    <source>
        <strain evidence="5">cv. Menghai</strain>
        <tissue evidence="4">Leaf</tissue>
    </source>
</reference>
<protein>
    <recommendedName>
        <fullName evidence="6">Pentatricopeptide repeat-containing protein</fullName>
    </recommendedName>
</protein>
<evidence type="ECO:0000256" key="3">
    <source>
        <dbReference type="PROSITE-ProRule" id="PRU00708"/>
    </source>
</evidence>
<dbReference type="EMBL" id="SPHZ02000003">
    <property type="protein sequence ID" value="KAF0923695.1"/>
    <property type="molecule type" value="Genomic_DNA"/>
</dbReference>
<keyword evidence="5" id="KW-1185">Reference proteome</keyword>
<dbReference type="InterPro" id="IPR050421">
    <property type="entry name" value="PPR"/>
</dbReference>
<dbReference type="AlphaFoldDB" id="A0A6G1EF37"/>
<name>A0A6G1EF37_9ORYZ</name>
<evidence type="ECO:0008006" key="6">
    <source>
        <dbReference type="Google" id="ProtNLM"/>
    </source>
</evidence>
<dbReference type="InterPro" id="IPR011990">
    <property type="entry name" value="TPR-like_helical_dom_sf"/>
</dbReference>
<accession>A0A6G1EF37</accession>
<gene>
    <name evidence="4" type="ORF">E2562_006669</name>
</gene>